<gene>
    <name evidence="1" type="ORF">F5X68DRAFT_16431</name>
</gene>
<organism evidence="1 2">
    <name type="scientific">Plectosphaerella plurivora</name>
    <dbReference type="NCBI Taxonomy" id="936078"/>
    <lineage>
        <taxon>Eukaryota</taxon>
        <taxon>Fungi</taxon>
        <taxon>Dikarya</taxon>
        <taxon>Ascomycota</taxon>
        <taxon>Pezizomycotina</taxon>
        <taxon>Sordariomycetes</taxon>
        <taxon>Hypocreomycetidae</taxon>
        <taxon>Glomerellales</taxon>
        <taxon>Plectosphaerellaceae</taxon>
        <taxon>Plectosphaerella</taxon>
    </lineage>
</organism>
<keyword evidence="2" id="KW-1185">Reference proteome</keyword>
<evidence type="ECO:0000313" key="2">
    <source>
        <dbReference type="Proteomes" id="UP000770015"/>
    </source>
</evidence>
<accession>A0A9P8VAP3</accession>
<sequence length="161" mass="18282">MATCLIPPLALTMFSREADSAPTFRPCRHDHPRPHFLRSKCLLFLGPADRYLPCLHIPRQIFWVFPRLDLRLRQWCATGIRELPVGIDPVDRCEALADVRFRPAEASIGRDATSPLVSIEICVASETEEEEADWTRLEEGGTSEMWFNHQALTLNMVPAAL</sequence>
<reference evidence="1" key="1">
    <citation type="journal article" date="2021" name="Nat. Commun.">
        <title>Genetic determinants of endophytism in the Arabidopsis root mycobiome.</title>
        <authorList>
            <person name="Mesny F."/>
            <person name="Miyauchi S."/>
            <person name="Thiergart T."/>
            <person name="Pickel B."/>
            <person name="Atanasova L."/>
            <person name="Karlsson M."/>
            <person name="Huettel B."/>
            <person name="Barry K.W."/>
            <person name="Haridas S."/>
            <person name="Chen C."/>
            <person name="Bauer D."/>
            <person name="Andreopoulos W."/>
            <person name="Pangilinan J."/>
            <person name="LaButti K."/>
            <person name="Riley R."/>
            <person name="Lipzen A."/>
            <person name="Clum A."/>
            <person name="Drula E."/>
            <person name="Henrissat B."/>
            <person name="Kohler A."/>
            <person name="Grigoriev I.V."/>
            <person name="Martin F.M."/>
            <person name="Hacquard S."/>
        </authorList>
    </citation>
    <scope>NUCLEOTIDE SEQUENCE</scope>
    <source>
        <strain evidence="1">MPI-SDFR-AT-0117</strain>
    </source>
</reference>
<protein>
    <submittedName>
        <fullName evidence="1">Uncharacterized protein</fullName>
    </submittedName>
</protein>
<evidence type="ECO:0000313" key="1">
    <source>
        <dbReference type="EMBL" id="KAH6685700.1"/>
    </source>
</evidence>
<dbReference type="Proteomes" id="UP000770015">
    <property type="component" value="Unassembled WGS sequence"/>
</dbReference>
<comment type="caution">
    <text evidence="1">The sequence shown here is derived from an EMBL/GenBank/DDBJ whole genome shotgun (WGS) entry which is preliminary data.</text>
</comment>
<proteinExistence type="predicted"/>
<dbReference type="AlphaFoldDB" id="A0A9P8VAP3"/>
<name>A0A9P8VAP3_9PEZI</name>
<dbReference type="EMBL" id="JAGSXJ010000014">
    <property type="protein sequence ID" value="KAH6685700.1"/>
    <property type="molecule type" value="Genomic_DNA"/>
</dbReference>